<evidence type="ECO:0000313" key="10">
    <source>
        <dbReference type="Proteomes" id="UP000054422"/>
    </source>
</evidence>
<dbReference type="GO" id="GO:0005737">
    <property type="term" value="C:cytoplasm"/>
    <property type="evidence" value="ECO:0007669"/>
    <property type="project" value="UniProtKB-SubCell"/>
</dbReference>
<evidence type="ECO:0000259" key="6">
    <source>
        <dbReference type="Pfam" id="PF02631"/>
    </source>
</evidence>
<sequence length="150" mass="17693">MTKAFDSALRLLSRRDHSAMELCNKLKQKGFSSKDVQDVLEECQRLGYQNDSRFAESYIRSRIHQGYGPLKITQELKNKGLAPDLIQSALQQEKNNWFDYALQAWQKKFKGQDELSFSEIQKQQRFLLYRGFDRDIVSKVFKEIKSVYSR</sequence>
<evidence type="ECO:0000259" key="8">
    <source>
        <dbReference type="Pfam" id="PF21982"/>
    </source>
</evidence>
<dbReference type="PANTHER" id="PTHR33602">
    <property type="entry name" value="REGULATORY PROTEIN RECX FAMILY PROTEIN"/>
    <property type="match status" value="1"/>
</dbReference>
<dbReference type="HAMAP" id="MF_01114">
    <property type="entry name" value="RecX"/>
    <property type="match status" value="1"/>
</dbReference>
<dbReference type="STRING" id="1498499.EP47_04765"/>
<comment type="caution">
    <text evidence="9">The sequence shown here is derived from an EMBL/GenBank/DDBJ whole genome shotgun (WGS) entry which is preliminary data.</text>
</comment>
<feature type="domain" description="RecX third three-helical" evidence="7">
    <location>
        <begin position="99"/>
        <end position="140"/>
    </location>
</feature>
<keyword evidence="4 5" id="KW-0963">Cytoplasm</keyword>
<evidence type="ECO:0000313" key="9">
    <source>
        <dbReference type="EMBL" id="KGP63681.1"/>
    </source>
</evidence>
<dbReference type="Pfam" id="PF02631">
    <property type="entry name" value="RecX_HTH2"/>
    <property type="match status" value="1"/>
</dbReference>
<dbReference type="RefSeq" id="WP_035888026.1">
    <property type="nucleotide sequence ID" value="NZ_JNCF01000011.1"/>
</dbReference>
<reference evidence="9 10" key="1">
    <citation type="submission" date="2014-05" db="EMBL/GenBank/DDBJ databases">
        <authorList>
            <person name="Rizzardi K."/>
            <person name="Winiecka-Krusnell J."/>
            <person name="Ramliden M."/>
            <person name="Alm E."/>
            <person name="Andersson S."/>
            <person name="Byfors S."/>
        </authorList>
    </citation>
    <scope>NUCLEOTIDE SEQUENCE [LARGE SCALE GENOMIC DNA]</scope>
    <source>
        <strain evidence="9 10">LEGN</strain>
    </source>
</reference>
<dbReference type="Pfam" id="PF21981">
    <property type="entry name" value="RecX_HTH3"/>
    <property type="match status" value="1"/>
</dbReference>
<dbReference type="InterPro" id="IPR036388">
    <property type="entry name" value="WH-like_DNA-bd_sf"/>
</dbReference>
<name>A0A0A2SVB7_9GAMM</name>
<dbReference type="NCBIfam" id="NF001057">
    <property type="entry name" value="PRK00117.3-3"/>
    <property type="match status" value="1"/>
</dbReference>
<comment type="function">
    <text evidence="5">Modulates RecA activity.</text>
</comment>
<dbReference type="EMBL" id="JNCF01000011">
    <property type="protein sequence ID" value="KGP63681.1"/>
    <property type="molecule type" value="Genomic_DNA"/>
</dbReference>
<protein>
    <recommendedName>
        <fullName evidence="3 5">Regulatory protein RecX</fullName>
    </recommendedName>
</protein>
<evidence type="ECO:0000259" key="7">
    <source>
        <dbReference type="Pfam" id="PF21981"/>
    </source>
</evidence>
<evidence type="ECO:0000256" key="2">
    <source>
        <dbReference type="ARBA" id="ARBA00009695"/>
    </source>
</evidence>
<proteinExistence type="inferred from homology"/>
<dbReference type="Pfam" id="PF21982">
    <property type="entry name" value="RecX_HTH1"/>
    <property type="match status" value="1"/>
</dbReference>
<evidence type="ECO:0000256" key="4">
    <source>
        <dbReference type="ARBA" id="ARBA00022490"/>
    </source>
</evidence>
<evidence type="ECO:0000256" key="5">
    <source>
        <dbReference type="HAMAP-Rule" id="MF_01114"/>
    </source>
</evidence>
<evidence type="ECO:0000256" key="3">
    <source>
        <dbReference type="ARBA" id="ARBA00018111"/>
    </source>
</evidence>
<comment type="subcellular location">
    <subcellularLocation>
        <location evidence="1 5">Cytoplasm</location>
    </subcellularLocation>
</comment>
<dbReference type="GO" id="GO:0006282">
    <property type="term" value="P:regulation of DNA repair"/>
    <property type="evidence" value="ECO:0007669"/>
    <property type="project" value="UniProtKB-UniRule"/>
</dbReference>
<dbReference type="Proteomes" id="UP000054422">
    <property type="component" value="Unassembled WGS sequence"/>
</dbReference>
<dbReference type="Gene3D" id="1.10.10.10">
    <property type="entry name" value="Winged helix-like DNA-binding domain superfamily/Winged helix DNA-binding domain"/>
    <property type="match status" value="3"/>
</dbReference>
<accession>A0A0A2SVB7</accession>
<gene>
    <name evidence="5" type="primary">recX</name>
    <name evidence="9" type="ORF">EP47_04765</name>
</gene>
<dbReference type="OrthoDB" id="7066780at2"/>
<feature type="domain" description="RecX first three-helical" evidence="8">
    <location>
        <begin position="4"/>
        <end position="43"/>
    </location>
</feature>
<feature type="domain" description="RecX second three-helical" evidence="6">
    <location>
        <begin position="50"/>
        <end position="90"/>
    </location>
</feature>
<dbReference type="PANTHER" id="PTHR33602:SF1">
    <property type="entry name" value="REGULATORY PROTEIN RECX FAMILY PROTEIN"/>
    <property type="match status" value="1"/>
</dbReference>
<dbReference type="InterPro" id="IPR053925">
    <property type="entry name" value="RecX_HTH_3rd"/>
</dbReference>
<keyword evidence="10" id="KW-1185">Reference proteome</keyword>
<dbReference type="InterPro" id="IPR053924">
    <property type="entry name" value="RecX_HTH_2nd"/>
</dbReference>
<dbReference type="InterPro" id="IPR003783">
    <property type="entry name" value="Regulatory_RecX"/>
</dbReference>
<evidence type="ECO:0000256" key="1">
    <source>
        <dbReference type="ARBA" id="ARBA00004496"/>
    </source>
</evidence>
<comment type="similarity">
    <text evidence="2 5">Belongs to the RecX family.</text>
</comment>
<organism evidence="9 10">
    <name type="scientific">Legionella norrlandica</name>
    <dbReference type="NCBI Taxonomy" id="1498499"/>
    <lineage>
        <taxon>Bacteria</taxon>
        <taxon>Pseudomonadati</taxon>
        <taxon>Pseudomonadota</taxon>
        <taxon>Gammaproteobacteria</taxon>
        <taxon>Legionellales</taxon>
        <taxon>Legionellaceae</taxon>
        <taxon>Legionella</taxon>
    </lineage>
</organism>
<dbReference type="InterPro" id="IPR053926">
    <property type="entry name" value="RecX_HTH_1st"/>
</dbReference>
<dbReference type="AlphaFoldDB" id="A0A0A2SVB7"/>